<accession>A0AAJ1IG54</accession>
<keyword evidence="5" id="KW-0547">Nucleotide-binding</keyword>
<comment type="caution">
    <text evidence="8">The sequence shown here is derived from an EMBL/GenBank/DDBJ whole genome shotgun (WGS) entry which is preliminary data.</text>
</comment>
<evidence type="ECO:0000256" key="7">
    <source>
        <dbReference type="ARBA" id="ARBA00022840"/>
    </source>
</evidence>
<proteinExistence type="predicted"/>
<comment type="catalytic activity">
    <reaction evidence="1">
        <text>ATP + protein L-histidine = ADP + protein N-phospho-L-histidine.</text>
        <dbReference type="EC" id="2.7.13.3"/>
    </reaction>
</comment>
<evidence type="ECO:0000256" key="5">
    <source>
        <dbReference type="ARBA" id="ARBA00022741"/>
    </source>
</evidence>
<organism evidence="8 9">
    <name type="scientific">Candidatus Thalassospirochaeta sargassi</name>
    <dbReference type="NCBI Taxonomy" id="3119039"/>
    <lineage>
        <taxon>Bacteria</taxon>
        <taxon>Pseudomonadati</taxon>
        <taxon>Spirochaetota</taxon>
        <taxon>Spirochaetia</taxon>
        <taxon>Spirochaetales</taxon>
        <taxon>Spirochaetaceae</taxon>
        <taxon>Candidatus Thalassospirochaeta</taxon>
    </lineage>
</organism>
<dbReference type="PANTHER" id="PTHR41523:SF8">
    <property type="entry name" value="ETHYLENE RESPONSE SENSOR PROTEIN"/>
    <property type="match status" value="1"/>
</dbReference>
<dbReference type="EMBL" id="JAQQAL010000016">
    <property type="protein sequence ID" value="MDC7226710.1"/>
    <property type="molecule type" value="Genomic_DNA"/>
</dbReference>
<name>A0AAJ1IG54_9SPIO</name>
<dbReference type="AlphaFoldDB" id="A0AAJ1IG54"/>
<evidence type="ECO:0000256" key="1">
    <source>
        <dbReference type="ARBA" id="ARBA00000085"/>
    </source>
</evidence>
<protein>
    <recommendedName>
        <fullName evidence="2">histidine kinase</fullName>
        <ecNumber evidence="2">2.7.13.3</ecNumber>
    </recommendedName>
</protein>
<keyword evidence="7" id="KW-0067">ATP-binding</keyword>
<evidence type="ECO:0000313" key="8">
    <source>
        <dbReference type="EMBL" id="MDC7226710.1"/>
    </source>
</evidence>
<dbReference type="Proteomes" id="UP001221217">
    <property type="component" value="Unassembled WGS sequence"/>
</dbReference>
<dbReference type="GO" id="GO:0005524">
    <property type="term" value="F:ATP binding"/>
    <property type="evidence" value="ECO:0007669"/>
    <property type="project" value="UniProtKB-KW"/>
</dbReference>
<sequence length="139" mass="15572">MKDLLPSLISTNSVEYIIHTIEIDEDIVVSVNQVIPIGLIINELVTNTIKHGLLENDINEIVIRGWFENGFYEIQYEDSGEGPSADMEPGSLDSLGMQLIVNLASQLKGRFLIIDTGAKRVQRLSFPEKDALKHFSRAF</sequence>
<evidence type="ECO:0000256" key="2">
    <source>
        <dbReference type="ARBA" id="ARBA00012438"/>
    </source>
</evidence>
<gene>
    <name evidence="8" type="ORF">PQJ61_08090</name>
</gene>
<evidence type="ECO:0000256" key="4">
    <source>
        <dbReference type="ARBA" id="ARBA00022679"/>
    </source>
</evidence>
<keyword evidence="4" id="KW-0808">Transferase</keyword>
<dbReference type="EC" id="2.7.13.3" evidence="2"/>
<dbReference type="GO" id="GO:0004673">
    <property type="term" value="F:protein histidine kinase activity"/>
    <property type="evidence" value="ECO:0007669"/>
    <property type="project" value="UniProtKB-EC"/>
</dbReference>
<reference evidence="8 9" key="1">
    <citation type="submission" date="2022-12" db="EMBL/GenBank/DDBJ databases">
        <title>Metagenome assembled genome from gulf of manar.</title>
        <authorList>
            <person name="Kohli P."/>
            <person name="Pk S."/>
            <person name="Venkata Ramana C."/>
            <person name="Sasikala C."/>
        </authorList>
    </citation>
    <scope>NUCLEOTIDE SEQUENCE [LARGE SCALE GENOMIC DNA]</scope>
    <source>
        <strain evidence="8">JB008</strain>
    </source>
</reference>
<evidence type="ECO:0000256" key="3">
    <source>
        <dbReference type="ARBA" id="ARBA00022553"/>
    </source>
</evidence>
<evidence type="ECO:0000313" key="9">
    <source>
        <dbReference type="Proteomes" id="UP001221217"/>
    </source>
</evidence>
<dbReference type="Gene3D" id="3.30.565.10">
    <property type="entry name" value="Histidine kinase-like ATPase, C-terminal domain"/>
    <property type="match status" value="1"/>
</dbReference>
<dbReference type="SUPFAM" id="SSF55874">
    <property type="entry name" value="ATPase domain of HSP90 chaperone/DNA topoisomerase II/histidine kinase"/>
    <property type="match status" value="1"/>
</dbReference>
<keyword evidence="6 8" id="KW-0418">Kinase</keyword>
<evidence type="ECO:0000256" key="6">
    <source>
        <dbReference type="ARBA" id="ARBA00022777"/>
    </source>
</evidence>
<dbReference type="InterPro" id="IPR036890">
    <property type="entry name" value="HATPase_C_sf"/>
</dbReference>
<dbReference type="PANTHER" id="PTHR41523">
    <property type="entry name" value="TWO-COMPONENT SYSTEM SENSOR PROTEIN"/>
    <property type="match status" value="1"/>
</dbReference>
<keyword evidence="3" id="KW-0597">Phosphoprotein</keyword>